<name>A0A420KB26_9BURK</name>
<gene>
    <name evidence="7" type="ORF">CE154_010215</name>
</gene>
<protein>
    <submittedName>
        <fullName evidence="7">IclR family transcriptional regulator</fullName>
    </submittedName>
</protein>
<keyword evidence="3" id="KW-0804">Transcription</keyword>
<feature type="domain" description="IclR-ED" evidence="6">
    <location>
        <begin position="87"/>
        <end position="275"/>
    </location>
</feature>
<dbReference type="EMBL" id="NKDB02000002">
    <property type="protein sequence ID" value="RKJ96401.1"/>
    <property type="molecule type" value="Genomic_DNA"/>
</dbReference>
<dbReference type="SUPFAM" id="SSF46785">
    <property type="entry name" value="Winged helix' DNA-binding domain"/>
    <property type="match status" value="1"/>
</dbReference>
<dbReference type="SMART" id="SM00346">
    <property type="entry name" value="HTH_ICLR"/>
    <property type="match status" value="1"/>
</dbReference>
<evidence type="ECO:0000313" key="8">
    <source>
        <dbReference type="Proteomes" id="UP000216225"/>
    </source>
</evidence>
<dbReference type="GO" id="GO:0003700">
    <property type="term" value="F:DNA-binding transcription factor activity"/>
    <property type="evidence" value="ECO:0007669"/>
    <property type="project" value="TreeGrafter"/>
</dbReference>
<evidence type="ECO:0000313" key="7">
    <source>
        <dbReference type="EMBL" id="RKJ96401.1"/>
    </source>
</evidence>
<dbReference type="AlphaFoldDB" id="A0A420KB26"/>
<evidence type="ECO:0000259" key="6">
    <source>
        <dbReference type="PROSITE" id="PS51078"/>
    </source>
</evidence>
<dbReference type="PROSITE" id="PS51078">
    <property type="entry name" value="ICLR_ED"/>
    <property type="match status" value="1"/>
</dbReference>
<proteinExistence type="predicted"/>
<feature type="domain" description="HTH iclR-type" evidence="5">
    <location>
        <begin position="26"/>
        <end position="86"/>
    </location>
</feature>
<evidence type="ECO:0000256" key="4">
    <source>
        <dbReference type="SAM" id="MobiDB-lite"/>
    </source>
</evidence>
<dbReference type="Gene3D" id="3.30.450.40">
    <property type="match status" value="1"/>
</dbReference>
<dbReference type="PANTHER" id="PTHR30136">
    <property type="entry name" value="HELIX-TURN-HELIX TRANSCRIPTIONAL REGULATOR, ICLR FAMILY"/>
    <property type="match status" value="1"/>
</dbReference>
<feature type="region of interest" description="Disordered" evidence="4">
    <location>
        <begin position="1"/>
        <end position="23"/>
    </location>
</feature>
<dbReference type="GO" id="GO:0003677">
    <property type="term" value="F:DNA binding"/>
    <property type="evidence" value="ECO:0007669"/>
    <property type="project" value="UniProtKB-KW"/>
</dbReference>
<dbReference type="InterPro" id="IPR029016">
    <property type="entry name" value="GAF-like_dom_sf"/>
</dbReference>
<dbReference type="InterPro" id="IPR050707">
    <property type="entry name" value="HTH_MetabolicPath_Reg"/>
</dbReference>
<reference evidence="7 8" key="1">
    <citation type="submission" date="2018-09" db="EMBL/GenBank/DDBJ databases">
        <title>Genome comparison of Alicycliphilus sp. BQ1, a polyurethanolytic bacterium, with its closest phylogenetic relatives Alicycliphilus denitrificans BC and K601, unable to attack polyurethane.</title>
        <authorList>
            <person name="Loza-Tavera H."/>
            <person name="Lozano L."/>
            <person name="Cevallos M."/>
            <person name="Maya-Lucas O."/>
            <person name="Garcia-Mena J."/>
            <person name="Hernandez J."/>
        </authorList>
    </citation>
    <scope>NUCLEOTIDE SEQUENCE [LARGE SCALE GENOMIC DNA]</scope>
    <source>
        <strain evidence="7 8">BQ1</strain>
    </source>
</reference>
<dbReference type="InterPro" id="IPR014757">
    <property type="entry name" value="Tscrpt_reg_IclR_C"/>
</dbReference>
<dbReference type="SUPFAM" id="SSF55781">
    <property type="entry name" value="GAF domain-like"/>
    <property type="match status" value="1"/>
</dbReference>
<keyword evidence="2" id="KW-0238">DNA-binding</keyword>
<accession>A0A420KB26</accession>
<dbReference type="Pfam" id="PF01614">
    <property type="entry name" value="IclR_C"/>
    <property type="match status" value="1"/>
</dbReference>
<dbReference type="InterPro" id="IPR036388">
    <property type="entry name" value="WH-like_DNA-bd_sf"/>
</dbReference>
<dbReference type="InterPro" id="IPR036390">
    <property type="entry name" value="WH_DNA-bd_sf"/>
</dbReference>
<evidence type="ECO:0000256" key="3">
    <source>
        <dbReference type="ARBA" id="ARBA00023163"/>
    </source>
</evidence>
<evidence type="ECO:0000256" key="1">
    <source>
        <dbReference type="ARBA" id="ARBA00023015"/>
    </source>
</evidence>
<sequence length="282" mass="30232">MTQSTASDEPLAPAEAATPDPIATGPRSLVRVLSIFELLAKTEEGMTLTELSQALNSPKSSLLALLRPLVGTDYLAQSGSRYRPGPAILQLAMNLMAGHSYSSLARGFVQELANQSNESAYLTALDRQHRVVTYIDAIESKQAVRYAVGVGAVRPLFVSAAGRVLLAYQPQEWIESFLSTGPFRSPVGGEIVEVEQLREDLQRIREEGCAVSLGQAVEGAAGVAAPLFDAMGQVSHALLLAAPRDRMTKSLPKMRALVIDVADRASRTLANARTYQAVGQRS</sequence>
<evidence type="ECO:0000259" key="5">
    <source>
        <dbReference type="PROSITE" id="PS51077"/>
    </source>
</evidence>
<comment type="caution">
    <text evidence="7">The sequence shown here is derived from an EMBL/GenBank/DDBJ whole genome shotgun (WGS) entry which is preliminary data.</text>
</comment>
<evidence type="ECO:0000256" key="2">
    <source>
        <dbReference type="ARBA" id="ARBA00023125"/>
    </source>
</evidence>
<dbReference type="InterPro" id="IPR005471">
    <property type="entry name" value="Tscrpt_reg_IclR_N"/>
</dbReference>
<dbReference type="GO" id="GO:0045892">
    <property type="term" value="P:negative regulation of DNA-templated transcription"/>
    <property type="evidence" value="ECO:0007669"/>
    <property type="project" value="TreeGrafter"/>
</dbReference>
<dbReference type="Pfam" id="PF09339">
    <property type="entry name" value="HTH_IclR"/>
    <property type="match status" value="1"/>
</dbReference>
<organism evidence="7 8">
    <name type="scientific">Alicycliphilus denitrificans</name>
    <dbReference type="NCBI Taxonomy" id="179636"/>
    <lineage>
        <taxon>Bacteria</taxon>
        <taxon>Pseudomonadati</taxon>
        <taxon>Pseudomonadota</taxon>
        <taxon>Betaproteobacteria</taxon>
        <taxon>Burkholderiales</taxon>
        <taxon>Comamonadaceae</taxon>
        <taxon>Alicycliphilus</taxon>
    </lineage>
</organism>
<dbReference type="Proteomes" id="UP000216225">
    <property type="component" value="Unassembled WGS sequence"/>
</dbReference>
<keyword evidence="1" id="KW-0805">Transcription regulation</keyword>
<dbReference type="Gene3D" id="1.10.10.10">
    <property type="entry name" value="Winged helix-like DNA-binding domain superfamily/Winged helix DNA-binding domain"/>
    <property type="match status" value="1"/>
</dbReference>
<dbReference type="PANTHER" id="PTHR30136:SF24">
    <property type="entry name" value="HTH-TYPE TRANSCRIPTIONAL REPRESSOR ALLR"/>
    <property type="match status" value="1"/>
</dbReference>
<dbReference type="PROSITE" id="PS51077">
    <property type="entry name" value="HTH_ICLR"/>
    <property type="match status" value="1"/>
</dbReference>